<reference evidence="2" key="1">
    <citation type="journal article" date="2021" name="Sci. Adv.">
        <title>The American lobster genome reveals insights on longevity, neural, and immune adaptations.</title>
        <authorList>
            <person name="Polinski J.M."/>
            <person name="Zimin A.V."/>
            <person name="Clark K.F."/>
            <person name="Kohn A.B."/>
            <person name="Sadowski N."/>
            <person name="Timp W."/>
            <person name="Ptitsyn A."/>
            <person name="Khanna P."/>
            <person name="Romanova D.Y."/>
            <person name="Williams P."/>
            <person name="Greenwood S.J."/>
            <person name="Moroz L.L."/>
            <person name="Walt D.R."/>
            <person name="Bodnar A.G."/>
        </authorList>
    </citation>
    <scope>NUCLEOTIDE SEQUENCE</scope>
    <source>
        <strain evidence="2">GMGI-L3</strain>
    </source>
</reference>
<sequence>MKSLVLLALVGLASCRIALIGGDNARDVTILYTYIDEYGEEIEAKFEADYLNLAIQNAAPITAPASPVNTLYMQTAPLPQLPKLAPAAAMYNPTFEAPPAIVQVATIPEPQPPVANRYSQIMPNPVPASKPKVITPYISLDDDDSSEETLDIVPVAAPHAQPLAAVRKTMAAINPIPAKPTFMISDDSDED</sequence>
<feature type="chain" id="PRO_5035297487" evidence="1">
    <location>
        <begin position="16"/>
        <end position="191"/>
    </location>
</feature>
<gene>
    <name evidence="2" type="ORF">Hamer_G005285</name>
</gene>
<name>A0A8J5K3Q1_HOMAM</name>
<dbReference type="AlphaFoldDB" id="A0A8J5K3Q1"/>
<evidence type="ECO:0000313" key="2">
    <source>
        <dbReference type="EMBL" id="KAG7166983.1"/>
    </source>
</evidence>
<feature type="signal peptide" evidence="1">
    <location>
        <begin position="1"/>
        <end position="15"/>
    </location>
</feature>
<keyword evidence="3" id="KW-1185">Reference proteome</keyword>
<keyword evidence="1" id="KW-0732">Signal</keyword>
<organism evidence="2 3">
    <name type="scientific">Homarus americanus</name>
    <name type="common">American lobster</name>
    <dbReference type="NCBI Taxonomy" id="6706"/>
    <lineage>
        <taxon>Eukaryota</taxon>
        <taxon>Metazoa</taxon>
        <taxon>Ecdysozoa</taxon>
        <taxon>Arthropoda</taxon>
        <taxon>Crustacea</taxon>
        <taxon>Multicrustacea</taxon>
        <taxon>Malacostraca</taxon>
        <taxon>Eumalacostraca</taxon>
        <taxon>Eucarida</taxon>
        <taxon>Decapoda</taxon>
        <taxon>Pleocyemata</taxon>
        <taxon>Astacidea</taxon>
        <taxon>Nephropoidea</taxon>
        <taxon>Nephropidae</taxon>
        <taxon>Homarus</taxon>
    </lineage>
</organism>
<dbReference type="Proteomes" id="UP000747542">
    <property type="component" value="Unassembled WGS sequence"/>
</dbReference>
<dbReference type="OrthoDB" id="6374743at2759"/>
<evidence type="ECO:0000313" key="3">
    <source>
        <dbReference type="Proteomes" id="UP000747542"/>
    </source>
</evidence>
<comment type="caution">
    <text evidence="2">The sequence shown here is derived from an EMBL/GenBank/DDBJ whole genome shotgun (WGS) entry which is preliminary data.</text>
</comment>
<protein>
    <submittedName>
        <fullName evidence="2">Uncharacterized protein</fullName>
    </submittedName>
</protein>
<dbReference type="PROSITE" id="PS51257">
    <property type="entry name" value="PROKAR_LIPOPROTEIN"/>
    <property type="match status" value="1"/>
</dbReference>
<proteinExistence type="predicted"/>
<evidence type="ECO:0000256" key="1">
    <source>
        <dbReference type="SAM" id="SignalP"/>
    </source>
</evidence>
<accession>A0A8J5K3Q1</accession>
<dbReference type="EMBL" id="JAHLQT010021845">
    <property type="protein sequence ID" value="KAG7166983.1"/>
    <property type="molecule type" value="Genomic_DNA"/>
</dbReference>